<evidence type="ECO:0000256" key="1">
    <source>
        <dbReference type="SAM" id="MobiDB-lite"/>
    </source>
</evidence>
<feature type="compositionally biased region" description="Low complexity" evidence="1">
    <location>
        <begin position="65"/>
        <end position="82"/>
    </location>
</feature>
<evidence type="ECO:0000313" key="2">
    <source>
        <dbReference type="EMBL" id="OUS47955.1"/>
    </source>
</evidence>
<feature type="region of interest" description="Disordered" evidence="1">
    <location>
        <begin position="63"/>
        <end position="91"/>
    </location>
</feature>
<feature type="non-terminal residue" evidence="2">
    <location>
        <position position="208"/>
    </location>
</feature>
<feature type="compositionally biased region" description="Basic residues" evidence="1">
    <location>
        <begin position="144"/>
        <end position="154"/>
    </location>
</feature>
<reference evidence="2" key="1">
    <citation type="submission" date="2017-04" db="EMBL/GenBank/DDBJ databases">
        <title>Population genomics of picophytoplankton unveils novel chromosome hypervariability.</title>
        <authorList>
            <consortium name="DOE Joint Genome Institute"/>
            <person name="Blanc-Mathieu R."/>
            <person name="Krasovec M."/>
            <person name="Hebrard M."/>
            <person name="Yau S."/>
            <person name="Desgranges E."/>
            <person name="Martin J."/>
            <person name="Schackwitz W."/>
            <person name="Kuo A."/>
            <person name="Salin G."/>
            <person name="Donnadieu C."/>
            <person name="Desdevises Y."/>
            <person name="Sanchez-Ferandin S."/>
            <person name="Moreau H."/>
            <person name="Rivals E."/>
            <person name="Grigoriev I.V."/>
            <person name="Grimsley N."/>
            <person name="Eyre-Walker A."/>
            <person name="Piganeau G."/>
        </authorList>
    </citation>
    <scope>NUCLEOTIDE SEQUENCE [LARGE SCALE GENOMIC DNA]</scope>
    <source>
        <strain evidence="2">RCC 1115</strain>
    </source>
</reference>
<feature type="region of interest" description="Disordered" evidence="1">
    <location>
        <begin position="103"/>
        <end position="127"/>
    </location>
</feature>
<gene>
    <name evidence="2" type="ORF">BE221DRAFT_60404</name>
</gene>
<sequence>MSVCSVRTVSPSIHIRAPSVTCRAPNTTCAVFRAFASPARSRHGSCFNHGAKFSTHTASPGRLARFTTSSSTVPTRPRASPSHGRNPNAGSVVTAPASIARREAQNVPPSVRVARRHPSPASARARHRPITSAPIARAVDGGAPHRRAFHRPRPNHTSSDAASLVVSVDASVLDVLPRCRASSRVDEDSNAKSRASEPSSRGVSVTRS</sequence>
<feature type="compositionally biased region" description="Polar residues" evidence="1">
    <location>
        <begin position="196"/>
        <end position="208"/>
    </location>
</feature>
<feature type="compositionally biased region" description="Basic and acidic residues" evidence="1">
    <location>
        <begin position="183"/>
        <end position="195"/>
    </location>
</feature>
<feature type="compositionally biased region" description="Basic residues" evidence="1">
    <location>
        <begin position="113"/>
        <end position="127"/>
    </location>
</feature>
<dbReference type="AlphaFoldDB" id="A0A1Y5ILX4"/>
<proteinExistence type="predicted"/>
<feature type="region of interest" description="Disordered" evidence="1">
    <location>
        <begin position="139"/>
        <end position="162"/>
    </location>
</feature>
<protein>
    <submittedName>
        <fullName evidence="2">Uncharacterized protein</fullName>
    </submittedName>
</protein>
<dbReference type="EMBL" id="KZ155776">
    <property type="protein sequence ID" value="OUS47955.1"/>
    <property type="molecule type" value="Genomic_DNA"/>
</dbReference>
<accession>A0A1Y5ILX4</accession>
<organism evidence="2">
    <name type="scientific">Ostreococcus tauri</name>
    <name type="common">Marine green alga</name>
    <dbReference type="NCBI Taxonomy" id="70448"/>
    <lineage>
        <taxon>Eukaryota</taxon>
        <taxon>Viridiplantae</taxon>
        <taxon>Chlorophyta</taxon>
        <taxon>Mamiellophyceae</taxon>
        <taxon>Mamiellales</taxon>
        <taxon>Bathycoccaceae</taxon>
        <taxon>Ostreococcus</taxon>
    </lineage>
</organism>
<feature type="region of interest" description="Disordered" evidence="1">
    <location>
        <begin position="177"/>
        <end position="208"/>
    </location>
</feature>
<name>A0A1Y5ILX4_OSTTA</name>
<dbReference type="Proteomes" id="UP000195557">
    <property type="component" value="Unassembled WGS sequence"/>
</dbReference>